<reference evidence="3 4" key="1">
    <citation type="submission" date="2015-07" db="EMBL/GenBank/DDBJ databases">
        <title>High-quality genome of monoxenous trypanosomatid Leptomonas pyrrhocoris.</title>
        <authorList>
            <person name="Flegontov P."/>
            <person name="Butenko A."/>
            <person name="Firsov S."/>
            <person name="Vlcek C."/>
            <person name="Logacheva M.D."/>
            <person name="Field M."/>
            <person name="Filatov D."/>
            <person name="Flegontova O."/>
            <person name="Gerasimov E."/>
            <person name="Jackson A.P."/>
            <person name="Kelly S."/>
            <person name="Opperdoes F."/>
            <person name="O'Reilly A."/>
            <person name="Votypka J."/>
            <person name="Yurchenko V."/>
            <person name="Lukes J."/>
        </authorList>
    </citation>
    <scope>NUCLEOTIDE SEQUENCE [LARGE SCALE GENOMIC DNA]</scope>
    <source>
        <strain evidence="3">H10</strain>
    </source>
</reference>
<dbReference type="InterPro" id="IPR036770">
    <property type="entry name" value="Ankyrin_rpt-contain_sf"/>
</dbReference>
<dbReference type="SUPFAM" id="SSF48403">
    <property type="entry name" value="Ankyrin repeat"/>
    <property type="match status" value="1"/>
</dbReference>
<dbReference type="PROSITE" id="PS50297">
    <property type="entry name" value="ANK_REP_REGION"/>
    <property type="match status" value="1"/>
</dbReference>
<feature type="compositionally biased region" description="Polar residues" evidence="2">
    <location>
        <begin position="125"/>
        <end position="135"/>
    </location>
</feature>
<feature type="compositionally biased region" description="Low complexity" evidence="2">
    <location>
        <begin position="317"/>
        <end position="332"/>
    </location>
</feature>
<dbReference type="GeneID" id="26907299"/>
<dbReference type="OrthoDB" id="262489at2759"/>
<keyword evidence="4" id="KW-1185">Reference proteome</keyword>
<feature type="region of interest" description="Disordered" evidence="2">
    <location>
        <begin position="101"/>
        <end position="135"/>
    </location>
</feature>
<dbReference type="PROSITE" id="PS50088">
    <property type="entry name" value="ANK_REPEAT"/>
    <property type="match status" value="1"/>
</dbReference>
<dbReference type="Proteomes" id="UP000037923">
    <property type="component" value="Unassembled WGS sequence"/>
</dbReference>
<dbReference type="RefSeq" id="XP_015656109.1">
    <property type="nucleotide sequence ID" value="XM_015805496.1"/>
</dbReference>
<keyword evidence="1" id="KW-0040">ANK repeat</keyword>
<sequence>MHDTARLLPLLEAARKCLISTPWEEDGAAVQQRDSAKVRSPGEPTATAVFCQMLDVHRLYSLLRTAAERQQLNEKAELETKEGVTSPSAYLCASVAAPPLPKQAGSSDALNGRDTRKRAEDGEQITLSSPRNNLDNATAEDRFAAEETHLLRRTHQHYLAVLGDSSSYVRTLFSVHSPQSKTKAKSKRSGKSAADVDVFAAPAVLSSDEDVDVVEVLLALVLCMAAALCSQARRHGQSLQPQGTTSHDPNHNSAKRTGLLSSSRDTSELSQWSSTATARRSSDHLNIHASHVHRAASSDSVYAAVRMHYGVDGDDLAAPNTPSSTTTTNNGEEGAGLRVTLQRVLPLLESRLPMTELWREPSLLAALDVMARGLWQAQSNVHSIAQSQSRSLRRCPLCYAAALNNDLAVEAMAQLNHYYALYHGEDGDPGKHGPYGGDDSRFENSQSQQENRRLKVEAQARGWVAACRIAVWNANKAALLRLTVVPSPPWIADLKLSSPQLPPPLSSTFLWTRQAAVVLQLLWRHWWVAEIKLALNEQKEEATRATSSSSVESLIGRDASRRLRSAQLFLDSLFSSSSGGSANQPLWFGNNSVNMNSGRSACVQGKQDGHAAPTATTAALIWLLSLPLPLKDHDVPTRGDAASSAEAAASGTAIHWMCAHNDVVLLRLFMLHCSSRDPALILPGLEAPQRPPTASSGLPSSGDPNAAALIGKETSQAATERSSRPASDRLFASPPSASRAPLVVQLRDIRNSNDGDVSPSPSRAAAAAFCSTDFPLSTLAATTPRPTRCVPRLLRLLRLGDADGRTALNVACARGHLPCVRLLLSCGLSPNSLSLEAWRTYAATIPPPLLRLLYDPSVLDGAVDCEDRVSLADRLRRTHCPAAAARTLARLAYRLWSEKMQHLGCPTINYDEPITQGDVSVASCEAWHSAYRRCQAAHDRVLRPAMAALAYDPHEPLARLVVLAVLVRMLTTWLTTVPPCIRSGGSAGAEGNSAKSDSGIPFSVAALRELRLQHTVALRLYTQLTCPLGRTILHAAVAMRGALCAAVELREERSAAALLRLSASASASAQIVDPTTSPRDVVETSRDAKRADAAAAAAQENFMGPGEHRQPTGNTATAAPQQQRQCAQLPPSEAATARRDLQVLYDGVLAEVRRLDACLADEQRGVTARMSEGQKYAEDDAAAAFRGGESAFTGVATVLRGHPSHDVADAAEMDVSGAGDVPAYVLVVIPSAVALQRARWGASGSHRDLAPARASPSWVLVEPTLWCAAPSPSYTTPRQVWVQLPRSLPLDQLLREHDGGGYGVVSQDMPLAAPVQRGDLITFQYVKRAGSAAPPQFVAHAIFSEPRTLPYLALAQEPRELSPYMSPPPTSLMLPFPSAQSNGGATRLSPRGLSAASSQMQQLRRATSVTLHACCVPSMYVEGNTAEKQQEHPLDWLQARPATTTTVDAASNEKSAEGNGRPADTDILTVLRTNSTFVSRWSRIVWADLQPCWLASAADASRDNMRSSTDQQRAELGSIADGTSRVSSHHRGTLLLWNLFSTDEEAEEDRADDVAHNFRRQVAGERVLLSVRLASAHDSAATSDDGGHSQPATRWPSRADATTGVVGADAVVDVTL</sequence>
<feature type="region of interest" description="Disordered" evidence="2">
    <location>
        <begin position="238"/>
        <end position="281"/>
    </location>
</feature>
<dbReference type="Gene3D" id="1.25.40.20">
    <property type="entry name" value="Ankyrin repeat-containing domain"/>
    <property type="match status" value="1"/>
</dbReference>
<feature type="region of interest" description="Disordered" evidence="2">
    <location>
        <begin position="429"/>
        <end position="451"/>
    </location>
</feature>
<evidence type="ECO:0000256" key="1">
    <source>
        <dbReference type="PROSITE-ProRule" id="PRU00023"/>
    </source>
</evidence>
<evidence type="ECO:0000313" key="4">
    <source>
        <dbReference type="Proteomes" id="UP000037923"/>
    </source>
</evidence>
<organism evidence="3 4">
    <name type="scientific">Leptomonas pyrrhocoris</name>
    <name type="common">Firebug parasite</name>
    <dbReference type="NCBI Taxonomy" id="157538"/>
    <lineage>
        <taxon>Eukaryota</taxon>
        <taxon>Discoba</taxon>
        <taxon>Euglenozoa</taxon>
        <taxon>Kinetoplastea</taxon>
        <taxon>Metakinetoplastina</taxon>
        <taxon>Trypanosomatida</taxon>
        <taxon>Trypanosomatidae</taxon>
        <taxon>Leishmaniinae</taxon>
        <taxon>Leptomonas</taxon>
    </lineage>
</organism>
<feature type="region of interest" description="Disordered" evidence="2">
    <location>
        <begin position="684"/>
        <end position="736"/>
    </location>
</feature>
<evidence type="ECO:0000313" key="3">
    <source>
        <dbReference type="EMBL" id="KPA77670.1"/>
    </source>
</evidence>
<accession>A0A0M9FWR6</accession>
<feature type="region of interest" description="Disordered" evidence="2">
    <location>
        <begin position="1579"/>
        <end position="1601"/>
    </location>
</feature>
<dbReference type="VEuPathDB" id="TriTrypDB:LpyrH10_16_1950"/>
<dbReference type="OMA" id="SITLHAC"/>
<dbReference type="InterPro" id="IPR002110">
    <property type="entry name" value="Ankyrin_rpt"/>
</dbReference>
<protein>
    <submittedName>
        <fullName evidence="3">Uncharacterized protein</fullName>
    </submittedName>
</protein>
<evidence type="ECO:0000256" key="2">
    <source>
        <dbReference type="SAM" id="MobiDB-lite"/>
    </source>
</evidence>
<dbReference type="EMBL" id="LGTL01000016">
    <property type="protein sequence ID" value="KPA77670.1"/>
    <property type="molecule type" value="Genomic_DNA"/>
</dbReference>
<feature type="compositionally biased region" description="Basic and acidic residues" evidence="2">
    <location>
        <begin position="111"/>
        <end position="121"/>
    </location>
</feature>
<feature type="region of interest" description="Disordered" evidence="2">
    <location>
        <begin position="313"/>
        <end position="333"/>
    </location>
</feature>
<dbReference type="SMART" id="SM00248">
    <property type="entry name" value="ANK"/>
    <property type="match status" value="2"/>
</dbReference>
<gene>
    <name evidence="3" type="ORF">ABB37_07013</name>
</gene>
<feature type="compositionally biased region" description="Polar residues" evidence="2">
    <location>
        <begin position="259"/>
        <end position="279"/>
    </location>
</feature>
<proteinExistence type="predicted"/>
<comment type="caution">
    <text evidence="3">The sequence shown here is derived from an EMBL/GenBank/DDBJ whole genome shotgun (WGS) entry which is preliminary data.</text>
</comment>
<feature type="repeat" description="ANK" evidence="1">
    <location>
        <begin position="803"/>
        <end position="835"/>
    </location>
</feature>
<name>A0A0M9FWR6_LEPPY</name>
<feature type="compositionally biased region" description="Polar residues" evidence="2">
    <location>
        <begin position="692"/>
        <end position="703"/>
    </location>
</feature>
<feature type="compositionally biased region" description="Polar residues" evidence="2">
    <location>
        <begin position="238"/>
        <end position="247"/>
    </location>
</feature>
<dbReference type="Pfam" id="PF00023">
    <property type="entry name" value="Ank"/>
    <property type="match status" value="1"/>
</dbReference>